<dbReference type="InterPro" id="IPR000182">
    <property type="entry name" value="GNAT_dom"/>
</dbReference>
<accession>A0A1I0PAX7</accession>
<dbReference type="STRING" id="364200.SAMN04488515_1115"/>
<dbReference type="AlphaFoldDB" id="A0A1I0PAX7"/>
<evidence type="ECO:0000313" key="3">
    <source>
        <dbReference type="Proteomes" id="UP000199167"/>
    </source>
</evidence>
<feature type="domain" description="N-acetyltransferase" evidence="1">
    <location>
        <begin position="15"/>
        <end position="151"/>
    </location>
</feature>
<reference evidence="2 3" key="1">
    <citation type="submission" date="2016-10" db="EMBL/GenBank/DDBJ databases">
        <authorList>
            <person name="de Groot N.N."/>
        </authorList>
    </citation>
    <scope>NUCLEOTIDE SEQUENCE [LARGE SCALE GENOMIC DNA]</scope>
    <source>
        <strain evidence="2 3">DSM 17925</strain>
    </source>
</reference>
<protein>
    <submittedName>
        <fullName evidence="2">Protein N-acetyltransferase, RimJ/RimL family</fullName>
    </submittedName>
</protein>
<organism evidence="2 3">
    <name type="scientific">Cognatiyoonia koreensis</name>
    <dbReference type="NCBI Taxonomy" id="364200"/>
    <lineage>
        <taxon>Bacteria</taxon>
        <taxon>Pseudomonadati</taxon>
        <taxon>Pseudomonadota</taxon>
        <taxon>Alphaproteobacteria</taxon>
        <taxon>Rhodobacterales</taxon>
        <taxon>Paracoccaceae</taxon>
        <taxon>Cognatiyoonia</taxon>
    </lineage>
</organism>
<sequence length="179" mass="19677">MHEMITDQITVTSDRFVLRPPQASDAGLLNMYAGDRNLARGTRSIPHPLPPGTMENLIVRALGPNRTEDIWIMDGSATGHAEVLGTISLTHMDRAQSEVFYWVAPAFWNVGFATEAVKSLLSANPHHAERYFAEAFQDNPGSARVLTNCGFDYLGDAEAFSVARNAVVPTWTYTLKVPS</sequence>
<dbReference type="Gene3D" id="3.40.630.30">
    <property type="match status" value="1"/>
</dbReference>
<dbReference type="GO" id="GO:0016747">
    <property type="term" value="F:acyltransferase activity, transferring groups other than amino-acyl groups"/>
    <property type="evidence" value="ECO:0007669"/>
    <property type="project" value="InterPro"/>
</dbReference>
<dbReference type="PANTHER" id="PTHR43328">
    <property type="entry name" value="ACETYLTRANSFERASE-RELATED"/>
    <property type="match status" value="1"/>
</dbReference>
<gene>
    <name evidence="2" type="ORF">SAMN04488515_1115</name>
</gene>
<dbReference type="PANTHER" id="PTHR43328:SF1">
    <property type="entry name" value="N-ACETYLTRANSFERASE DOMAIN-CONTAINING PROTEIN"/>
    <property type="match status" value="1"/>
</dbReference>
<keyword evidence="2" id="KW-0808">Transferase</keyword>
<dbReference type="Proteomes" id="UP000199167">
    <property type="component" value="Unassembled WGS sequence"/>
</dbReference>
<dbReference type="EMBL" id="FOIZ01000001">
    <property type="protein sequence ID" value="SEW11384.1"/>
    <property type="molecule type" value="Genomic_DNA"/>
</dbReference>
<dbReference type="Pfam" id="PF13302">
    <property type="entry name" value="Acetyltransf_3"/>
    <property type="match status" value="1"/>
</dbReference>
<name>A0A1I0PAX7_9RHOB</name>
<dbReference type="SUPFAM" id="SSF55729">
    <property type="entry name" value="Acyl-CoA N-acyltransferases (Nat)"/>
    <property type="match status" value="1"/>
</dbReference>
<evidence type="ECO:0000259" key="1">
    <source>
        <dbReference type="Pfam" id="PF13302"/>
    </source>
</evidence>
<dbReference type="InterPro" id="IPR016181">
    <property type="entry name" value="Acyl_CoA_acyltransferase"/>
</dbReference>
<proteinExistence type="predicted"/>
<evidence type="ECO:0000313" key="2">
    <source>
        <dbReference type="EMBL" id="SEW11384.1"/>
    </source>
</evidence>
<keyword evidence="3" id="KW-1185">Reference proteome</keyword>